<evidence type="ECO:0000313" key="2">
    <source>
        <dbReference type="Proteomes" id="UP000050525"/>
    </source>
</evidence>
<accession>A0A151MZB6</accession>
<sequence>MYALRFCIYGDMNIYKAITKGLAKWQMSCHGMQTQKKGFEIYRQGGNKTVEGNWDSETCMDSVEDVSDGQDQFSISKSLN</sequence>
<organism evidence="1 2">
    <name type="scientific">Alligator mississippiensis</name>
    <name type="common">American alligator</name>
    <dbReference type="NCBI Taxonomy" id="8496"/>
    <lineage>
        <taxon>Eukaryota</taxon>
        <taxon>Metazoa</taxon>
        <taxon>Chordata</taxon>
        <taxon>Craniata</taxon>
        <taxon>Vertebrata</taxon>
        <taxon>Euteleostomi</taxon>
        <taxon>Archelosauria</taxon>
        <taxon>Archosauria</taxon>
        <taxon>Crocodylia</taxon>
        <taxon>Alligatoridae</taxon>
        <taxon>Alligatorinae</taxon>
        <taxon>Alligator</taxon>
    </lineage>
</organism>
<dbReference type="Proteomes" id="UP000050525">
    <property type="component" value="Unassembled WGS sequence"/>
</dbReference>
<dbReference type="AlphaFoldDB" id="A0A151MZB6"/>
<protein>
    <submittedName>
        <fullName evidence="1">Uncharacterized protein</fullName>
    </submittedName>
</protein>
<proteinExistence type="predicted"/>
<gene>
    <name evidence="1" type="ORF">Y1Q_0023171</name>
</gene>
<evidence type="ECO:0000313" key="1">
    <source>
        <dbReference type="EMBL" id="KYO29818.1"/>
    </source>
</evidence>
<name>A0A151MZB6_ALLMI</name>
<dbReference type="EMBL" id="AKHW03004488">
    <property type="protein sequence ID" value="KYO29818.1"/>
    <property type="molecule type" value="Genomic_DNA"/>
</dbReference>
<keyword evidence="2" id="KW-1185">Reference proteome</keyword>
<comment type="caution">
    <text evidence="1">The sequence shown here is derived from an EMBL/GenBank/DDBJ whole genome shotgun (WGS) entry which is preliminary data.</text>
</comment>
<reference evidence="1 2" key="1">
    <citation type="journal article" date="2012" name="Genome Biol.">
        <title>Sequencing three crocodilian genomes to illuminate the evolution of archosaurs and amniotes.</title>
        <authorList>
            <person name="St John J.A."/>
            <person name="Braun E.L."/>
            <person name="Isberg S.R."/>
            <person name="Miles L.G."/>
            <person name="Chong A.Y."/>
            <person name="Gongora J."/>
            <person name="Dalzell P."/>
            <person name="Moran C."/>
            <person name="Bed'hom B."/>
            <person name="Abzhanov A."/>
            <person name="Burgess S.C."/>
            <person name="Cooksey A.M."/>
            <person name="Castoe T.A."/>
            <person name="Crawford N.G."/>
            <person name="Densmore L.D."/>
            <person name="Drew J.C."/>
            <person name="Edwards S.V."/>
            <person name="Faircloth B.C."/>
            <person name="Fujita M.K."/>
            <person name="Greenwold M.J."/>
            <person name="Hoffmann F.G."/>
            <person name="Howard J.M."/>
            <person name="Iguchi T."/>
            <person name="Janes D.E."/>
            <person name="Khan S.Y."/>
            <person name="Kohno S."/>
            <person name="de Koning A.J."/>
            <person name="Lance S.L."/>
            <person name="McCarthy F.M."/>
            <person name="McCormack J.E."/>
            <person name="Merchant M.E."/>
            <person name="Peterson D.G."/>
            <person name="Pollock D.D."/>
            <person name="Pourmand N."/>
            <person name="Raney B.J."/>
            <person name="Roessler K.A."/>
            <person name="Sanford J.R."/>
            <person name="Sawyer R.H."/>
            <person name="Schmidt C.J."/>
            <person name="Triplett E.W."/>
            <person name="Tuberville T.D."/>
            <person name="Venegas-Anaya M."/>
            <person name="Howard J.T."/>
            <person name="Jarvis E.D."/>
            <person name="Guillette L.J.Jr."/>
            <person name="Glenn T.C."/>
            <person name="Green R.E."/>
            <person name="Ray D.A."/>
        </authorList>
    </citation>
    <scope>NUCLEOTIDE SEQUENCE [LARGE SCALE GENOMIC DNA]</scope>
    <source>
        <strain evidence="1">KSC_2009_1</strain>
    </source>
</reference>